<evidence type="ECO:0000259" key="1">
    <source>
        <dbReference type="Pfam" id="PF25214"/>
    </source>
</evidence>
<evidence type="ECO:0000313" key="2">
    <source>
        <dbReference type="EMBL" id="QLG29687.1"/>
    </source>
</evidence>
<proteinExistence type="predicted"/>
<dbReference type="KEGG" id="halg:HUG10_18955"/>
<accession>A0A7D5GP05</accession>
<keyword evidence="2" id="KW-0614">Plasmid</keyword>
<dbReference type="Pfam" id="PF25214">
    <property type="entry name" value="HVO_B0008_N"/>
    <property type="match status" value="1"/>
</dbReference>
<dbReference type="Proteomes" id="UP000509750">
    <property type="component" value="Plasmid unnamed1"/>
</dbReference>
<dbReference type="RefSeq" id="WP_179171261.1">
    <property type="nucleotide sequence ID" value="NZ_CP058530.1"/>
</dbReference>
<dbReference type="OrthoDB" id="354364at2157"/>
<dbReference type="InterPro" id="IPR057409">
    <property type="entry name" value="HVO_B0008-like_N"/>
</dbReference>
<geneLocation type="plasmid" evidence="2 3">
    <name>unnamed1</name>
</geneLocation>
<dbReference type="GeneID" id="56030958"/>
<feature type="domain" description="HVO-B0008-like N-terminal" evidence="1">
    <location>
        <begin position="4"/>
        <end position="31"/>
    </location>
</feature>
<evidence type="ECO:0000313" key="3">
    <source>
        <dbReference type="Proteomes" id="UP000509750"/>
    </source>
</evidence>
<keyword evidence="3" id="KW-1185">Reference proteome</keyword>
<name>A0A7D5GP05_9EURY</name>
<reference evidence="2 3" key="1">
    <citation type="submission" date="2020-07" db="EMBL/GenBank/DDBJ databases">
        <title>Gai3-2, isolated from salt lake.</title>
        <authorList>
            <person name="Cui H."/>
            <person name="Shi X."/>
        </authorList>
    </citation>
    <scope>NUCLEOTIDE SEQUENCE [LARGE SCALE GENOMIC DNA]</scope>
    <source>
        <strain evidence="2 3">Gai3-2</strain>
        <plasmid evidence="2 3">unnamed1</plasmid>
    </source>
</reference>
<dbReference type="AlphaFoldDB" id="A0A7D5GP05"/>
<sequence length="45" mass="5427">MTYIVSCSECNIRDEIEDPEEVLELQERHQAEYGDRHILEFHLVH</sequence>
<gene>
    <name evidence="2" type="ORF">HUG10_18955</name>
</gene>
<dbReference type="EMBL" id="CP058530">
    <property type="protein sequence ID" value="QLG29687.1"/>
    <property type="molecule type" value="Genomic_DNA"/>
</dbReference>
<organism evidence="2 3">
    <name type="scientific">Halorarum halophilum</name>
    <dbReference type="NCBI Taxonomy" id="2743090"/>
    <lineage>
        <taxon>Archaea</taxon>
        <taxon>Methanobacteriati</taxon>
        <taxon>Methanobacteriota</taxon>
        <taxon>Stenosarchaea group</taxon>
        <taxon>Halobacteria</taxon>
        <taxon>Halobacteriales</taxon>
        <taxon>Haloferacaceae</taxon>
        <taxon>Halorarum</taxon>
    </lineage>
</organism>
<protein>
    <recommendedName>
        <fullName evidence="1">HVO-B0008-like N-terminal domain-containing protein</fullName>
    </recommendedName>
</protein>